<dbReference type="PANTHER" id="PTHR30055:SF234">
    <property type="entry name" value="HTH-TYPE TRANSCRIPTIONAL REGULATOR BETI"/>
    <property type="match status" value="1"/>
</dbReference>
<organism evidence="6 7">
    <name type="scientific">Solemya pervernicosa gill symbiont</name>
    <dbReference type="NCBI Taxonomy" id="642797"/>
    <lineage>
        <taxon>Bacteria</taxon>
        <taxon>Pseudomonadati</taxon>
        <taxon>Pseudomonadota</taxon>
        <taxon>Gammaproteobacteria</taxon>
        <taxon>sulfur-oxidizing symbionts</taxon>
    </lineage>
</organism>
<dbReference type="SUPFAM" id="SSF46689">
    <property type="entry name" value="Homeodomain-like"/>
    <property type="match status" value="1"/>
</dbReference>
<reference evidence="6 7" key="1">
    <citation type="submission" date="2016-11" db="EMBL/GenBank/DDBJ databases">
        <title>Mixed transmission modes and dynamic genome evolution in an obligate animal-bacterial symbiosis.</title>
        <authorList>
            <person name="Russell S.L."/>
            <person name="Corbett-Detig R.B."/>
            <person name="Cavanaugh C.M."/>
        </authorList>
    </citation>
    <scope>NUCLEOTIDE SEQUENCE [LARGE SCALE GENOMIC DNA]</scope>
    <source>
        <strain evidence="6">Sveles-Q1</strain>
    </source>
</reference>
<evidence type="ECO:0000256" key="4">
    <source>
        <dbReference type="PROSITE-ProRule" id="PRU00335"/>
    </source>
</evidence>
<dbReference type="InterPro" id="IPR032551">
    <property type="entry name" value="BscR_C"/>
</dbReference>
<dbReference type="SUPFAM" id="SSF48498">
    <property type="entry name" value="Tetracyclin repressor-like, C-terminal domain"/>
    <property type="match status" value="1"/>
</dbReference>
<comment type="caution">
    <text evidence="6">The sequence shown here is derived from an EMBL/GenBank/DDBJ whole genome shotgun (WGS) entry which is preliminary data.</text>
</comment>
<dbReference type="InterPro" id="IPR036271">
    <property type="entry name" value="Tet_transcr_reg_TetR-rel_C_sf"/>
</dbReference>
<dbReference type="Gene3D" id="1.10.357.10">
    <property type="entry name" value="Tetracycline Repressor, domain 2"/>
    <property type="match status" value="1"/>
</dbReference>
<keyword evidence="2 4" id="KW-0238">DNA-binding</keyword>
<dbReference type="InterPro" id="IPR009057">
    <property type="entry name" value="Homeodomain-like_sf"/>
</dbReference>
<accession>A0A1T2L2M2</accession>
<evidence type="ECO:0000313" key="6">
    <source>
        <dbReference type="EMBL" id="OOZ39321.1"/>
    </source>
</evidence>
<gene>
    <name evidence="6" type="ORF">BOW53_12255</name>
</gene>
<protein>
    <submittedName>
        <fullName evidence="6">TetR family transcriptional regulator</fullName>
    </submittedName>
</protein>
<dbReference type="Pfam" id="PF00440">
    <property type="entry name" value="TetR_N"/>
    <property type="match status" value="1"/>
</dbReference>
<dbReference type="PRINTS" id="PR00455">
    <property type="entry name" value="HTHTETR"/>
</dbReference>
<sequence length="191" mass="21169">MSETKLTTRERILAAALELFSERGYFNTAVPDIVKASGVSTGSIYHHFKDKEGVARALFSDLLAQMDDKLAHIDANNEGAEAQCRAVVALLFQMASEQPRVMAFMLSARHREFMPNEPPICSSRPFNKMRELVASGIEEGVVRSGDPMVLSAMLFGGPLRMISLHLDGILERPLAEYLDESWQSAWRAVAV</sequence>
<dbReference type="EMBL" id="MPRL01000055">
    <property type="protein sequence ID" value="OOZ39321.1"/>
    <property type="molecule type" value="Genomic_DNA"/>
</dbReference>
<evidence type="ECO:0000313" key="7">
    <source>
        <dbReference type="Proteomes" id="UP000191110"/>
    </source>
</evidence>
<feature type="domain" description="HTH tetR-type" evidence="5">
    <location>
        <begin position="6"/>
        <end position="66"/>
    </location>
</feature>
<dbReference type="OrthoDB" id="5816932at2"/>
<evidence type="ECO:0000256" key="2">
    <source>
        <dbReference type="ARBA" id="ARBA00023125"/>
    </source>
</evidence>
<dbReference type="Proteomes" id="UP000191110">
    <property type="component" value="Unassembled WGS sequence"/>
</dbReference>
<dbReference type="InterPro" id="IPR050109">
    <property type="entry name" value="HTH-type_TetR-like_transc_reg"/>
</dbReference>
<keyword evidence="1" id="KW-0805">Transcription regulation</keyword>
<evidence type="ECO:0000259" key="5">
    <source>
        <dbReference type="PROSITE" id="PS50977"/>
    </source>
</evidence>
<name>A0A1T2L2M2_9GAMM</name>
<dbReference type="GO" id="GO:0003700">
    <property type="term" value="F:DNA-binding transcription factor activity"/>
    <property type="evidence" value="ECO:0007669"/>
    <property type="project" value="TreeGrafter"/>
</dbReference>
<dbReference type="AlphaFoldDB" id="A0A1T2L2M2"/>
<dbReference type="Pfam" id="PF16295">
    <property type="entry name" value="TetR_C_10"/>
    <property type="match status" value="1"/>
</dbReference>
<keyword evidence="3" id="KW-0804">Transcription</keyword>
<keyword evidence="7" id="KW-1185">Reference proteome</keyword>
<dbReference type="PROSITE" id="PS50977">
    <property type="entry name" value="HTH_TETR_2"/>
    <property type="match status" value="1"/>
</dbReference>
<evidence type="ECO:0000256" key="3">
    <source>
        <dbReference type="ARBA" id="ARBA00023163"/>
    </source>
</evidence>
<dbReference type="PANTHER" id="PTHR30055">
    <property type="entry name" value="HTH-TYPE TRANSCRIPTIONAL REGULATOR RUTR"/>
    <property type="match status" value="1"/>
</dbReference>
<evidence type="ECO:0000256" key="1">
    <source>
        <dbReference type="ARBA" id="ARBA00023015"/>
    </source>
</evidence>
<dbReference type="InterPro" id="IPR001647">
    <property type="entry name" value="HTH_TetR"/>
</dbReference>
<dbReference type="RefSeq" id="WP_078484368.1">
    <property type="nucleotide sequence ID" value="NZ_MPRL01000055.1"/>
</dbReference>
<dbReference type="GO" id="GO:0000976">
    <property type="term" value="F:transcription cis-regulatory region binding"/>
    <property type="evidence" value="ECO:0007669"/>
    <property type="project" value="TreeGrafter"/>
</dbReference>
<proteinExistence type="predicted"/>
<feature type="DNA-binding region" description="H-T-H motif" evidence="4">
    <location>
        <begin position="29"/>
        <end position="48"/>
    </location>
</feature>